<protein>
    <recommendedName>
        <fullName evidence="3">Carboxylic ester hydrolase</fullName>
        <ecNumber evidence="3">3.1.1.-</ecNumber>
    </recommendedName>
</protein>
<feature type="signal peptide" evidence="3">
    <location>
        <begin position="1"/>
        <end position="21"/>
    </location>
</feature>
<dbReference type="GO" id="GO:0019695">
    <property type="term" value="P:choline metabolic process"/>
    <property type="evidence" value="ECO:0007669"/>
    <property type="project" value="TreeGrafter"/>
</dbReference>
<keyword evidence="2 3" id="KW-0378">Hydrolase</keyword>
<dbReference type="Proteomes" id="UP000007799">
    <property type="component" value="Unassembled WGS sequence"/>
</dbReference>
<evidence type="ECO:0000256" key="4">
    <source>
        <dbReference type="SAM" id="MobiDB-lite"/>
    </source>
</evidence>
<dbReference type="GO" id="GO:0005886">
    <property type="term" value="C:plasma membrane"/>
    <property type="evidence" value="ECO:0007669"/>
    <property type="project" value="TreeGrafter"/>
</dbReference>
<dbReference type="InterPro" id="IPR019826">
    <property type="entry name" value="Carboxylesterase_B_AS"/>
</dbReference>
<evidence type="ECO:0000259" key="5">
    <source>
        <dbReference type="Pfam" id="PF00135"/>
    </source>
</evidence>
<dbReference type="Pfam" id="PF00135">
    <property type="entry name" value="COesterase"/>
    <property type="match status" value="1"/>
</dbReference>
<dbReference type="KEGG" id="sre:PTSG_11995"/>
<dbReference type="ESTHER" id="9euka-f2u4u9">
    <property type="family name" value="Carb_B_Root"/>
</dbReference>
<dbReference type="GO" id="GO:0003990">
    <property type="term" value="F:acetylcholinesterase activity"/>
    <property type="evidence" value="ECO:0007669"/>
    <property type="project" value="TreeGrafter"/>
</dbReference>
<dbReference type="InterPro" id="IPR050654">
    <property type="entry name" value="AChE-related_enzymes"/>
</dbReference>
<gene>
    <name evidence="6" type="ORF">PTSG_11995</name>
</gene>
<reference evidence="6" key="1">
    <citation type="submission" date="2009-08" db="EMBL/GenBank/DDBJ databases">
        <title>Annotation of Salpingoeca rosetta.</title>
        <authorList>
            <consortium name="The Broad Institute Genome Sequencing Platform"/>
            <person name="Russ C."/>
            <person name="Cuomo C."/>
            <person name="Burger G."/>
            <person name="Gray M.W."/>
            <person name="Holland P.W.H."/>
            <person name="King N."/>
            <person name="Lang F.B.F."/>
            <person name="Roger A.J."/>
            <person name="Ruiz-Trillo I."/>
            <person name="Young S.K."/>
            <person name="Zeng Q."/>
            <person name="Gargeya S."/>
            <person name="Alvarado L."/>
            <person name="Berlin A."/>
            <person name="Chapman S.B."/>
            <person name="Chen Z."/>
            <person name="Freedman E."/>
            <person name="Gellesch M."/>
            <person name="Goldberg J."/>
            <person name="Griggs A."/>
            <person name="Gujja S."/>
            <person name="Heilman E."/>
            <person name="Heiman D."/>
            <person name="Howarth C."/>
            <person name="Mehta T."/>
            <person name="Neiman D."/>
            <person name="Pearson M."/>
            <person name="Roberts A."/>
            <person name="Saif S."/>
            <person name="Shea T."/>
            <person name="Shenoy N."/>
            <person name="Sisk P."/>
            <person name="Stolte C."/>
            <person name="Sykes S."/>
            <person name="White J."/>
            <person name="Yandava C."/>
            <person name="Haas B."/>
            <person name="Nusbaum C."/>
            <person name="Birren B."/>
        </authorList>
    </citation>
    <scope>NUCLEOTIDE SEQUENCE [LARGE SCALE GENOMIC DNA]</scope>
    <source>
        <strain evidence="6">ATCC 50818</strain>
    </source>
</reference>
<dbReference type="Gene3D" id="3.40.50.1820">
    <property type="entry name" value="alpha/beta hydrolase"/>
    <property type="match status" value="1"/>
</dbReference>
<dbReference type="AlphaFoldDB" id="F2U4U9"/>
<dbReference type="InterPro" id="IPR029058">
    <property type="entry name" value="AB_hydrolase_fold"/>
</dbReference>
<dbReference type="GeneID" id="16076487"/>
<dbReference type="SUPFAM" id="SSF53474">
    <property type="entry name" value="alpha/beta-Hydrolases"/>
    <property type="match status" value="1"/>
</dbReference>
<feature type="domain" description="Carboxylesterase type B" evidence="5">
    <location>
        <begin position="36"/>
        <end position="514"/>
    </location>
</feature>
<evidence type="ECO:0000256" key="1">
    <source>
        <dbReference type="ARBA" id="ARBA00005964"/>
    </source>
</evidence>
<dbReference type="STRING" id="946362.F2U4U9"/>
<dbReference type="InterPro" id="IPR002018">
    <property type="entry name" value="CarbesteraseB"/>
</dbReference>
<proteinExistence type="inferred from homology"/>
<evidence type="ECO:0000256" key="2">
    <source>
        <dbReference type="ARBA" id="ARBA00022801"/>
    </source>
</evidence>
<evidence type="ECO:0000313" key="7">
    <source>
        <dbReference type="Proteomes" id="UP000007799"/>
    </source>
</evidence>
<dbReference type="PANTHER" id="PTHR43918:SF4">
    <property type="entry name" value="CARBOXYLIC ESTER HYDROLASE"/>
    <property type="match status" value="1"/>
</dbReference>
<keyword evidence="3" id="KW-0732">Signal</keyword>
<dbReference type="RefSeq" id="XP_004995901.1">
    <property type="nucleotide sequence ID" value="XM_004995844.1"/>
</dbReference>
<feature type="region of interest" description="Disordered" evidence="4">
    <location>
        <begin position="617"/>
        <end position="640"/>
    </location>
</feature>
<dbReference type="eggNOG" id="KOG4389">
    <property type="taxonomic scope" value="Eukaryota"/>
</dbReference>
<organism evidence="7">
    <name type="scientific">Salpingoeca rosetta (strain ATCC 50818 / BSB-021)</name>
    <dbReference type="NCBI Taxonomy" id="946362"/>
    <lineage>
        <taxon>Eukaryota</taxon>
        <taxon>Choanoflagellata</taxon>
        <taxon>Craspedida</taxon>
        <taxon>Salpingoecidae</taxon>
        <taxon>Salpingoeca</taxon>
    </lineage>
</organism>
<accession>F2U4U9</accession>
<dbReference type="EMBL" id="GL832961">
    <property type="protein sequence ID" value="EGD82665.1"/>
    <property type="molecule type" value="Genomic_DNA"/>
</dbReference>
<dbReference type="GO" id="GO:0005615">
    <property type="term" value="C:extracellular space"/>
    <property type="evidence" value="ECO:0007669"/>
    <property type="project" value="TreeGrafter"/>
</dbReference>
<keyword evidence="7" id="KW-1185">Reference proteome</keyword>
<dbReference type="PROSITE" id="PS00122">
    <property type="entry name" value="CARBOXYLESTERASE_B_1"/>
    <property type="match status" value="1"/>
</dbReference>
<name>F2U4U9_SALR5</name>
<dbReference type="EC" id="3.1.1.-" evidence="3"/>
<dbReference type="OrthoDB" id="9000293at2759"/>
<dbReference type="OMA" id="KAVMFWL"/>
<feature type="chain" id="PRO_5005129361" description="Carboxylic ester hydrolase" evidence="3">
    <location>
        <begin position="22"/>
        <end position="640"/>
    </location>
</feature>
<evidence type="ECO:0000256" key="3">
    <source>
        <dbReference type="RuleBase" id="RU361235"/>
    </source>
</evidence>
<evidence type="ECO:0000313" key="6">
    <source>
        <dbReference type="EMBL" id="EGD82665.1"/>
    </source>
</evidence>
<sequence length="640" mass="70544">MMTKSGVLLLVLGALTAHASACASAGAGAGEVISDTTIIHTAAGDVIGKNLEDHDVTAFMGIPYAQMPAGRRRFAPPVPKQPWKGVMQATEYGDTCYTAGDVHFGNSGLPTSEDCLHINVFVPPNTTTTSNKPVVVFIHGGGFIMGASNFPVVSPRPFKFLVECDCVYVNFNYRLGPLGFIALEEMRQEHGHAGVLGLMDQQLALQWVQNNIRAFGGDPAQVTVMGESAGAFCLCFHLVSPQSAGLFQRVIMQSSMCDMKFQSYEEAVDQGNRLAKHVGCGDAGDRLACLRSLPAEKIQRAFNNKRGLLLHTGVRWFPTVDGVVIPDYPVSLMRQHKHNKVDVIIGNNADEASLFLLIAYNVAVFESSWRDLLPATFAQDQLGRVAALFPQEWSPFQKMAALLDNMSSCSTLRTAMALASSPESHVFVYHYTFVPETLGWPFDQLGAFHGSELRYVFEGEPEMSDAEKHLSQTIQDLWYAFARGSTHNLSSGEVHWPRLDDQHPVYLDLHNGNLSARSTKPIERWEDTQHRLEDHEPLFVNESEPSPFAFCPFFDTLLSTEKKLMAPPADFEEAWDSFLVNVVLVKLIKQHGRTVLAVLLTLAVIVISRRCYPTPLTTATRPPPSTSHEHAHTNGVATRH</sequence>
<dbReference type="PANTHER" id="PTHR43918">
    <property type="entry name" value="ACETYLCHOLINESTERASE"/>
    <property type="match status" value="1"/>
</dbReference>
<dbReference type="InParanoid" id="F2U4U9"/>
<dbReference type="GO" id="GO:0006581">
    <property type="term" value="P:acetylcholine catabolic process"/>
    <property type="evidence" value="ECO:0007669"/>
    <property type="project" value="TreeGrafter"/>
</dbReference>
<comment type="similarity">
    <text evidence="1 3">Belongs to the type-B carboxylesterase/lipase family.</text>
</comment>